<evidence type="ECO:0000313" key="3">
    <source>
        <dbReference type="EMBL" id="KAK1267730.1"/>
    </source>
</evidence>
<comment type="caution">
    <text evidence="3">The sequence shown here is derived from an EMBL/GenBank/DDBJ whole genome shotgun (WGS) entry which is preliminary data.</text>
</comment>
<evidence type="ECO:0000259" key="2">
    <source>
        <dbReference type="PROSITE" id="PS50011"/>
    </source>
</evidence>
<evidence type="ECO:0000256" key="1">
    <source>
        <dbReference type="SAM" id="MobiDB-lite"/>
    </source>
</evidence>
<dbReference type="InterPro" id="IPR000719">
    <property type="entry name" value="Prot_kinase_dom"/>
</dbReference>
<reference evidence="3" key="2">
    <citation type="submission" date="2023-06" db="EMBL/GenBank/DDBJ databases">
        <authorList>
            <person name="Ma L."/>
            <person name="Liu K.-W."/>
            <person name="Li Z."/>
            <person name="Hsiao Y.-Y."/>
            <person name="Qi Y."/>
            <person name="Fu T."/>
            <person name="Tang G."/>
            <person name="Zhang D."/>
            <person name="Sun W.-H."/>
            <person name="Liu D.-K."/>
            <person name="Li Y."/>
            <person name="Chen G.-Z."/>
            <person name="Liu X.-D."/>
            <person name="Liao X.-Y."/>
            <person name="Jiang Y.-T."/>
            <person name="Yu X."/>
            <person name="Hao Y."/>
            <person name="Huang J."/>
            <person name="Zhao X.-W."/>
            <person name="Ke S."/>
            <person name="Chen Y.-Y."/>
            <person name="Wu W.-L."/>
            <person name="Hsu J.-L."/>
            <person name="Lin Y.-F."/>
            <person name="Huang M.-D."/>
            <person name="Li C.-Y."/>
            <person name="Huang L."/>
            <person name="Wang Z.-W."/>
            <person name="Zhao X."/>
            <person name="Zhong W.-Y."/>
            <person name="Peng D.-H."/>
            <person name="Ahmad S."/>
            <person name="Lan S."/>
            <person name="Zhang J.-S."/>
            <person name="Tsai W.-C."/>
            <person name="Van De Peer Y."/>
            <person name="Liu Z.-J."/>
        </authorList>
    </citation>
    <scope>NUCLEOTIDE SEQUENCE</scope>
    <source>
        <strain evidence="3">SCP</strain>
        <tissue evidence="3">Leaves</tissue>
    </source>
</reference>
<dbReference type="EMBL" id="JAUJYN010000007">
    <property type="protein sequence ID" value="KAK1267730.1"/>
    <property type="molecule type" value="Genomic_DNA"/>
</dbReference>
<keyword evidence="4" id="KW-1185">Reference proteome</keyword>
<dbReference type="AlphaFoldDB" id="A0AAV9AUR0"/>
<accession>A0AAV9AUR0</accession>
<dbReference type="PROSITE" id="PS50011">
    <property type="entry name" value="PROTEIN_KINASE_DOM"/>
    <property type="match status" value="1"/>
</dbReference>
<gene>
    <name evidence="3" type="ORF">QJS04_geneDACA000316</name>
</gene>
<organism evidence="3 4">
    <name type="scientific">Acorus gramineus</name>
    <name type="common">Dwarf sweet flag</name>
    <dbReference type="NCBI Taxonomy" id="55184"/>
    <lineage>
        <taxon>Eukaryota</taxon>
        <taxon>Viridiplantae</taxon>
        <taxon>Streptophyta</taxon>
        <taxon>Embryophyta</taxon>
        <taxon>Tracheophyta</taxon>
        <taxon>Spermatophyta</taxon>
        <taxon>Magnoliopsida</taxon>
        <taxon>Liliopsida</taxon>
        <taxon>Acoraceae</taxon>
        <taxon>Acorus</taxon>
    </lineage>
</organism>
<keyword evidence="3" id="KW-0418">Kinase</keyword>
<feature type="compositionally biased region" description="Low complexity" evidence="1">
    <location>
        <begin position="27"/>
        <end position="54"/>
    </location>
</feature>
<feature type="compositionally biased region" description="Polar residues" evidence="1">
    <location>
        <begin position="9"/>
        <end position="26"/>
    </location>
</feature>
<dbReference type="InterPro" id="IPR011009">
    <property type="entry name" value="Kinase-like_dom_sf"/>
</dbReference>
<dbReference type="GO" id="GO:0005524">
    <property type="term" value="F:ATP binding"/>
    <property type="evidence" value="ECO:0007669"/>
    <property type="project" value="InterPro"/>
</dbReference>
<keyword evidence="3" id="KW-0675">Receptor</keyword>
<keyword evidence="3" id="KW-0808">Transferase</keyword>
<dbReference type="Pfam" id="PF00069">
    <property type="entry name" value="Pkinase"/>
    <property type="match status" value="1"/>
</dbReference>
<name>A0AAV9AUR0_ACOGR</name>
<sequence>MCKSKRDTVSTAPQPQPRQSSSVIPNSTTTTTSSSSATTTATASSSSSSRSSLSSLRSSLPESPIIYAFAEISAATNAFLSKPIPSSPPSSPAWRCLLRGRDAVVHRRSFRSHSDAARLRDRLTSVSRGHHVSLVRLLGAAAAGGGSDHLYVVYEHVRGATLSECLRNPRNPEFTVLSTWLSRIQVAADLAQGLEYIHHYASAAGPPNRRRTFVHSLLDSSSVLVTEPSVNAKICHFGSSILAGDVPEEELPTDSPPGLERSDSRTMKIERTRGYMAPEVGISQKSDVFALGVVLLELLSGEEPLKYRFDRETKQYEMVSVIERARGVMESTVEIERRGKLRRWMDGRLRDSFPMEVAERMVRVAMECVEGDAERRPSMKRVAGKVSKLYLESRAWAERMKMPTEFSVSLAPR</sequence>
<proteinExistence type="predicted"/>
<dbReference type="PANTHER" id="PTHR46863">
    <property type="entry name" value="OS09G0572100 PROTEIN"/>
    <property type="match status" value="1"/>
</dbReference>
<evidence type="ECO:0000313" key="4">
    <source>
        <dbReference type="Proteomes" id="UP001179952"/>
    </source>
</evidence>
<dbReference type="PANTHER" id="PTHR46863:SF1">
    <property type="entry name" value="PROTEIN KINASE SUPERFAMILY PROTEIN"/>
    <property type="match status" value="1"/>
</dbReference>
<reference evidence="3" key="1">
    <citation type="journal article" date="2023" name="Nat. Commun.">
        <title>Diploid and tetraploid genomes of Acorus and the evolution of monocots.</title>
        <authorList>
            <person name="Ma L."/>
            <person name="Liu K.W."/>
            <person name="Li Z."/>
            <person name="Hsiao Y.Y."/>
            <person name="Qi Y."/>
            <person name="Fu T."/>
            <person name="Tang G.D."/>
            <person name="Zhang D."/>
            <person name="Sun W.H."/>
            <person name="Liu D.K."/>
            <person name="Li Y."/>
            <person name="Chen G.Z."/>
            <person name="Liu X.D."/>
            <person name="Liao X.Y."/>
            <person name="Jiang Y.T."/>
            <person name="Yu X."/>
            <person name="Hao Y."/>
            <person name="Huang J."/>
            <person name="Zhao X.W."/>
            <person name="Ke S."/>
            <person name="Chen Y.Y."/>
            <person name="Wu W.L."/>
            <person name="Hsu J.L."/>
            <person name="Lin Y.F."/>
            <person name="Huang M.D."/>
            <person name="Li C.Y."/>
            <person name="Huang L."/>
            <person name="Wang Z.W."/>
            <person name="Zhao X."/>
            <person name="Zhong W.Y."/>
            <person name="Peng D.H."/>
            <person name="Ahmad S."/>
            <person name="Lan S."/>
            <person name="Zhang J.S."/>
            <person name="Tsai W.C."/>
            <person name="Van de Peer Y."/>
            <person name="Liu Z.J."/>
        </authorList>
    </citation>
    <scope>NUCLEOTIDE SEQUENCE</scope>
    <source>
        <strain evidence="3">SCP</strain>
    </source>
</reference>
<dbReference type="SUPFAM" id="SSF56112">
    <property type="entry name" value="Protein kinase-like (PK-like)"/>
    <property type="match status" value="1"/>
</dbReference>
<protein>
    <submittedName>
        <fullName evidence="3">LysM domain receptor-like kinase 3</fullName>
    </submittedName>
</protein>
<dbReference type="GO" id="GO:0004672">
    <property type="term" value="F:protein kinase activity"/>
    <property type="evidence" value="ECO:0007669"/>
    <property type="project" value="InterPro"/>
</dbReference>
<feature type="domain" description="Protein kinase" evidence="2">
    <location>
        <begin position="42"/>
        <end position="391"/>
    </location>
</feature>
<dbReference type="Gene3D" id="1.10.510.10">
    <property type="entry name" value="Transferase(Phosphotransferase) domain 1"/>
    <property type="match status" value="1"/>
</dbReference>
<dbReference type="Proteomes" id="UP001179952">
    <property type="component" value="Unassembled WGS sequence"/>
</dbReference>
<feature type="region of interest" description="Disordered" evidence="1">
    <location>
        <begin position="1"/>
        <end position="54"/>
    </location>
</feature>